<feature type="non-terminal residue" evidence="1">
    <location>
        <position position="61"/>
    </location>
</feature>
<accession>A0A850R2U7</accession>
<comment type="caution">
    <text evidence="1">The sequence shown here is derived from an EMBL/GenBank/DDBJ whole genome shotgun (WGS) entry which is preliminary data.</text>
</comment>
<sequence length="61" mass="6938">MTDEKNIIALLFMFCIPSWAESLPLPEPMSVEDAYQLGDLLVDQYKIKQGQPYLKYAADKG</sequence>
<dbReference type="Proteomes" id="UP000533429">
    <property type="component" value="Unassembled WGS sequence"/>
</dbReference>
<dbReference type="AlphaFoldDB" id="A0A850R2U7"/>
<proteinExistence type="predicted"/>
<dbReference type="EMBL" id="JABXOR010001507">
    <property type="protein sequence ID" value="NVP03140.1"/>
    <property type="molecule type" value="Genomic_DNA"/>
</dbReference>
<protein>
    <submittedName>
        <fullName evidence="1">Uncharacterized protein</fullName>
    </submittedName>
</protein>
<evidence type="ECO:0000313" key="1">
    <source>
        <dbReference type="EMBL" id="NVP03140.1"/>
    </source>
</evidence>
<evidence type="ECO:0000313" key="2">
    <source>
        <dbReference type="Proteomes" id="UP000533429"/>
    </source>
</evidence>
<reference evidence="1 2" key="1">
    <citation type="submission" date="2020-06" db="EMBL/GenBank/DDBJ databases">
        <title>Photobacterium damselae subsp. damselae comparative genomics.</title>
        <authorList>
            <person name="Osorio C.R."/>
        </authorList>
    </citation>
    <scope>NUCLEOTIDE SEQUENCE [LARGE SCALE GENOMIC DNA]</scope>
    <source>
        <strain evidence="1 2">TW250/03</strain>
    </source>
</reference>
<organism evidence="1 2">
    <name type="scientific">Photobacterium damselae subsp. damselae</name>
    <name type="common">Listonella damsela</name>
    <dbReference type="NCBI Taxonomy" id="85581"/>
    <lineage>
        <taxon>Bacteria</taxon>
        <taxon>Pseudomonadati</taxon>
        <taxon>Pseudomonadota</taxon>
        <taxon>Gammaproteobacteria</taxon>
        <taxon>Vibrionales</taxon>
        <taxon>Vibrionaceae</taxon>
        <taxon>Photobacterium</taxon>
    </lineage>
</organism>
<name>A0A850R2U7_PHODD</name>
<gene>
    <name evidence="1" type="ORF">HWA77_23315</name>
</gene>